<evidence type="ECO:0000256" key="1">
    <source>
        <dbReference type="SAM" id="SignalP"/>
    </source>
</evidence>
<keyword evidence="3" id="KW-1185">Reference proteome</keyword>
<feature type="signal peptide" evidence="1">
    <location>
        <begin position="1"/>
        <end position="19"/>
    </location>
</feature>
<sequence length="160" mass="17161">MKVLFCFFLGLTVVWFAHGGVTVYLPEAGKENTCENTVTYNQCRYNALALSCSDSDQLCNCKQAQRLVQCFPFCTKDVGISALETAQSGEVGRVCKGLPASLTALLPSATSTVQPSTDPQPINSPPLGSTPISILSSAHKTHVLMAWSFVLSGILMILML</sequence>
<comment type="caution">
    <text evidence="2">The sequence shown here is derived from an EMBL/GenBank/DDBJ whole genome shotgun (WGS) entry which is preliminary data.</text>
</comment>
<feature type="chain" id="PRO_5045674498" evidence="1">
    <location>
        <begin position="20"/>
        <end position="160"/>
    </location>
</feature>
<reference evidence="2 3" key="1">
    <citation type="submission" date="2023-04" db="EMBL/GenBank/DDBJ databases">
        <title>Genome of Basidiobolus ranarum AG-B5.</title>
        <authorList>
            <person name="Stajich J.E."/>
            <person name="Carter-House D."/>
            <person name="Gryganskyi A."/>
        </authorList>
    </citation>
    <scope>NUCLEOTIDE SEQUENCE [LARGE SCALE GENOMIC DNA]</scope>
    <source>
        <strain evidence="2 3">AG-B5</strain>
    </source>
</reference>
<organism evidence="2 3">
    <name type="scientific">Basidiobolus ranarum</name>
    <dbReference type="NCBI Taxonomy" id="34480"/>
    <lineage>
        <taxon>Eukaryota</taxon>
        <taxon>Fungi</taxon>
        <taxon>Fungi incertae sedis</taxon>
        <taxon>Zoopagomycota</taxon>
        <taxon>Entomophthoromycotina</taxon>
        <taxon>Basidiobolomycetes</taxon>
        <taxon>Basidiobolales</taxon>
        <taxon>Basidiobolaceae</taxon>
        <taxon>Basidiobolus</taxon>
    </lineage>
</organism>
<proteinExistence type="predicted"/>
<evidence type="ECO:0000313" key="2">
    <source>
        <dbReference type="EMBL" id="KAK9761818.1"/>
    </source>
</evidence>
<accession>A0ABR2WJW7</accession>
<protein>
    <submittedName>
        <fullName evidence="2">Uncharacterized protein</fullName>
    </submittedName>
</protein>
<dbReference type="Proteomes" id="UP001479436">
    <property type="component" value="Unassembled WGS sequence"/>
</dbReference>
<dbReference type="EMBL" id="JASJQH010001208">
    <property type="protein sequence ID" value="KAK9761818.1"/>
    <property type="molecule type" value="Genomic_DNA"/>
</dbReference>
<evidence type="ECO:0000313" key="3">
    <source>
        <dbReference type="Proteomes" id="UP001479436"/>
    </source>
</evidence>
<keyword evidence="1" id="KW-0732">Signal</keyword>
<gene>
    <name evidence="2" type="ORF">K7432_013003</name>
</gene>
<name>A0ABR2WJW7_9FUNG</name>